<evidence type="ECO:0000256" key="1">
    <source>
        <dbReference type="SAM" id="MobiDB-lite"/>
    </source>
</evidence>
<keyword evidence="3" id="KW-1185">Reference proteome</keyword>
<dbReference type="STRING" id="867902.Ornrh_1594"/>
<feature type="region of interest" description="Disordered" evidence="1">
    <location>
        <begin position="97"/>
        <end position="127"/>
    </location>
</feature>
<protein>
    <recommendedName>
        <fullName evidence="4">Tetratricopeptide repeat protein</fullName>
    </recommendedName>
</protein>
<evidence type="ECO:0000313" key="3">
    <source>
        <dbReference type="Proteomes" id="UP000006051"/>
    </source>
</evidence>
<dbReference type="PATRIC" id="fig|867902.3.peg.1548"/>
<gene>
    <name evidence="2" type="ordered locus">Ornrh_1594</name>
</gene>
<feature type="region of interest" description="Disordered" evidence="1">
    <location>
        <begin position="144"/>
        <end position="174"/>
    </location>
</feature>
<reference evidence="2 3" key="1">
    <citation type="submission" date="2012-06" db="EMBL/GenBank/DDBJ databases">
        <title>The complete genome of Ornithobacterium rhinotracheale DSM 15997.</title>
        <authorList>
            <consortium name="US DOE Joint Genome Institute (JGI-PGF)"/>
            <person name="Lucas S."/>
            <person name="Copeland A."/>
            <person name="Lapidus A."/>
            <person name="Goodwin L."/>
            <person name="Pitluck S."/>
            <person name="Peters L."/>
            <person name="Mikhailova N."/>
            <person name="Teshima H."/>
            <person name="Kyrpides N."/>
            <person name="Mavromatis K."/>
            <person name="Pagani I."/>
            <person name="Ivanova N."/>
            <person name="Ovchinnikova G."/>
            <person name="Zeytun A."/>
            <person name="Detter J.C."/>
            <person name="Han C."/>
            <person name="Land M."/>
            <person name="Hauser L."/>
            <person name="Markowitz V."/>
            <person name="Cheng J.-F."/>
            <person name="Hugenholtz P."/>
            <person name="Woyke T."/>
            <person name="Wu D."/>
            <person name="Lang E."/>
            <person name="Kopitz M."/>
            <person name="Brambilla E."/>
            <person name="Klenk H.-P."/>
            <person name="Eisen J.A."/>
        </authorList>
    </citation>
    <scope>NUCLEOTIDE SEQUENCE [LARGE SCALE GENOMIC DNA]</scope>
    <source>
        <strain evidence="3">ATCC 51463 / DSM 15997 / CCUG 23171 / LMG 9086</strain>
    </source>
</reference>
<dbReference type="AlphaFoldDB" id="I4A1B8"/>
<dbReference type="HOGENOM" id="CLU_075055_0_0_10"/>
<evidence type="ECO:0008006" key="4">
    <source>
        <dbReference type="Google" id="ProtNLM"/>
    </source>
</evidence>
<sequence>MEILELLKNPLDLKDNKLFLIERELEKYPYFQPLHLLQTKAMQGAEESIFLENLQKTATYCGSRKILYDYLFYQKKEKTETSTPLIAKEVKEEIEQKPILDNAQEAEREQTLAIEQPEESPKEEAQIPQKSELLFNQWLKANKKSDLSSSEDEKNDKSHEKTFQEKNQSSAELEGIQDKLKIINEFLEKSPKIKPSEDYKPSPIKLKQDQNMSHLMTETLAKIYVEQKKYDKAITAYNILRLKYPEKSGFFADQINLIKELKNN</sequence>
<accession>I4A1B8</accession>
<dbReference type="eggNOG" id="ENOG502Z7TA">
    <property type="taxonomic scope" value="Bacteria"/>
</dbReference>
<dbReference type="GeneID" id="97258978"/>
<organism evidence="2 3">
    <name type="scientific">Ornithobacterium rhinotracheale (strain ATCC 51463 / DSM 15997 / CCUG 23171 / CIP 104009 / LMG 9086)</name>
    <dbReference type="NCBI Taxonomy" id="867902"/>
    <lineage>
        <taxon>Bacteria</taxon>
        <taxon>Pseudomonadati</taxon>
        <taxon>Bacteroidota</taxon>
        <taxon>Flavobacteriia</taxon>
        <taxon>Flavobacteriales</taxon>
        <taxon>Weeksellaceae</taxon>
        <taxon>Ornithobacterium</taxon>
    </lineage>
</organism>
<name>I4A1B8_ORNRL</name>
<dbReference type="Proteomes" id="UP000006051">
    <property type="component" value="Chromosome"/>
</dbReference>
<dbReference type="EMBL" id="CP003283">
    <property type="protein sequence ID" value="AFL97752.1"/>
    <property type="molecule type" value="Genomic_DNA"/>
</dbReference>
<proteinExistence type="predicted"/>
<dbReference type="RefSeq" id="WP_014791303.1">
    <property type="nucleotide sequence ID" value="NC_018016.1"/>
</dbReference>
<feature type="compositionally biased region" description="Basic and acidic residues" evidence="1">
    <location>
        <begin position="144"/>
        <end position="164"/>
    </location>
</feature>
<dbReference type="KEGG" id="orh:Ornrh_1594"/>
<evidence type="ECO:0000313" key="2">
    <source>
        <dbReference type="EMBL" id="AFL97752.1"/>
    </source>
</evidence>
<dbReference type="GeneID" id="71570472"/>